<dbReference type="KEGG" id="mey:TM49_07365"/>
<keyword evidence="3" id="KW-1185">Reference proteome</keyword>
<organism evidence="2 3">
    <name type="scientific">Martelella endophytica</name>
    <dbReference type="NCBI Taxonomy" id="1486262"/>
    <lineage>
        <taxon>Bacteria</taxon>
        <taxon>Pseudomonadati</taxon>
        <taxon>Pseudomonadota</taxon>
        <taxon>Alphaproteobacteria</taxon>
        <taxon>Hyphomicrobiales</taxon>
        <taxon>Aurantimonadaceae</taxon>
        <taxon>Martelella</taxon>
    </lineage>
</organism>
<dbReference type="STRING" id="1486262.TM49_07365"/>
<dbReference type="Proteomes" id="UP000032611">
    <property type="component" value="Chromosome"/>
</dbReference>
<sequence>MSPRRRLACGQLKDVIMEVDEHWCPKERARGDARDDHVVVYLSTRPAGPDDRRSGGETARVVPDGDVGRVLRLKAVELVAAAREREPDLLQAGLVALVVFVSFLILLRIFAGIFGAAIIRAAFPL</sequence>
<protein>
    <submittedName>
        <fullName evidence="2">Uncharacterized protein</fullName>
    </submittedName>
</protein>
<accession>A0A0D5LQD3</accession>
<evidence type="ECO:0000313" key="2">
    <source>
        <dbReference type="EMBL" id="AJY45548.1"/>
    </source>
</evidence>
<dbReference type="PATRIC" id="fig|1486262.3.peg.1519"/>
<reference evidence="2 3" key="1">
    <citation type="journal article" date="2015" name="Genome Announc.">
        <title>Complete genome sequence of Martelella endophytica YC6887, which has antifungal activity associated with a halophyte.</title>
        <authorList>
            <person name="Khan A."/>
            <person name="Khan H."/>
            <person name="Chung E.J."/>
            <person name="Hossain M.T."/>
            <person name="Chung Y.R."/>
        </authorList>
    </citation>
    <scope>NUCLEOTIDE SEQUENCE [LARGE SCALE GENOMIC DNA]</scope>
    <source>
        <strain evidence="2">YC6887</strain>
    </source>
</reference>
<feature type="transmembrane region" description="Helical" evidence="1">
    <location>
        <begin position="93"/>
        <end position="119"/>
    </location>
</feature>
<dbReference type="HOGENOM" id="CLU_1989972_0_0_5"/>
<dbReference type="AlphaFoldDB" id="A0A0D5LQD3"/>
<keyword evidence="1" id="KW-0812">Transmembrane</keyword>
<keyword evidence="1" id="KW-1133">Transmembrane helix</keyword>
<keyword evidence="1" id="KW-0472">Membrane</keyword>
<gene>
    <name evidence="2" type="ORF">TM49_07365</name>
</gene>
<evidence type="ECO:0000313" key="3">
    <source>
        <dbReference type="Proteomes" id="UP000032611"/>
    </source>
</evidence>
<evidence type="ECO:0000256" key="1">
    <source>
        <dbReference type="SAM" id="Phobius"/>
    </source>
</evidence>
<dbReference type="EMBL" id="CP010803">
    <property type="protein sequence ID" value="AJY45548.1"/>
    <property type="molecule type" value="Genomic_DNA"/>
</dbReference>
<name>A0A0D5LQD3_MAREN</name>
<proteinExistence type="predicted"/>